<comment type="caution">
    <text evidence="7">The sequence shown here is derived from an EMBL/GenBank/DDBJ whole genome shotgun (WGS) entry which is preliminary data.</text>
</comment>
<protein>
    <submittedName>
        <fullName evidence="7">YIP1 family protein</fullName>
    </submittedName>
</protein>
<dbReference type="InterPro" id="IPR006977">
    <property type="entry name" value="Yip1_dom"/>
</dbReference>
<evidence type="ECO:0000256" key="2">
    <source>
        <dbReference type="ARBA" id="ARBA00022692"/>
    </source>
</evidence>
<dbReference type="AlphaFoldDB" id="A0A3N9TKY0"/>
<proteinExistence type="predicted"/>
<keyword evidence="3 5" id="KW-1133">Transmembrane helix</keyword>
<comment type="subcellular location">
    <subcellularLocation>
        <location evidence="1">Membrane</location>
        <topology evidence="1">Multi-pass membrane protein</topology>
    </subcellularLocation>
</comment>
<organism evidence="7 8">
    <name type="scientific">Vibrio viridaestus</name>
    <dbReference type="NCBI Taxonomy" id="2487322"/>
    <lineage>
        <taxon>Bacteria</taxon>
        <taxon>Pseudomonadati</taxon>
        <taxon>Pseudomonadota</taxon>
        <taxon>Gammaproteobacteria</taxon>
        <taxon>Vibrionales</taxon>
        <taxon>Vibrionaceae</taxon>
        <taxon>Vibrio</taxon>
    </lineage>
</organism>
<name>A0A3N9TKY0_9VIBR</name>
<feature type="transmembrane region" description="Helical" evidence="5">
    <location>
        <begin position="107"/>
        <end position="123"/>
    </location>
</feature>
<evidence type="ECO:0000256" key="5">
    <source>
        <dbReference type="SAM" id="Phobius"/>
    </source>
</evidence>
<feature type="transmembrane region" description="Helical" evidence="5">
    <location>
        <begin position="33"/>
        <end position="54"/>
    </location>
</feature>
<feature type="domain" description="Yip1" evidence="6">
    <location>
        <begin position="6"/>
        <end position="179"/>
    </location>
</feature>
<evidence type="ECO:0000313" key="7">
    <source>
        <dbReference type="EMBL" id="RQW65009.1"/>
    </source>
</evidence>
<feature type="transmembrane region" description="Helical" evidence="5">
    <location>
        <begin position="129"/>
        <end position="149"/>
    </location>
</feature>
<evidence type="ECO:0000256" key="1">
    <source>
        <dbReference type="ARBA" id="ARBA00004141"/>
    </source>
</evidence>
<feature type="transmembrane region" description="Helical" evidence="5">
    <location>
        <begin position="170"/>
        <end position="191"/>
    </location>
</feature>
<evidence type="ECO:0000259" key="6">
    <source>
        <dbReference type="Pfam" id="PF04893"/>
    </source>
</evidence>
<accession>A0A3N9TKY0</accession>
<evidence type="ECO:0000256" key="3">
    <source>
        <dbReference type="ARBA" id="ARBA00022989"/>
    </source>
</evidence>
<dbReference type="GO" id="GO:0016020">
    <property type="term" value="C:membrane"/>
    <property type="evidence" value="ECO:0007669"/>
    <property type="project" value="UniProtKB-SubCell"/>
</dbReference>
<keyword evidence="8" id="KW-1185">Reference proteome</keyword>
<dbReference type="OrthoDB" id="9808452at2"/>
<gene>
    <name evidence="7" type="ORF">EES38_02970</name>
</gene>
<keyword evidence="4 5" id="KW-0472">Membrane</keyword>
<evidence type="ECO:0000256" key="4">
    <source>
        <dbReference type="ARBA" id="ARBA00023136"/>
    </source>
</evidence>
<dbReference type="Proteomes" id="UP000281112">
    <property type="component" value="Unassembled WGS sequence"/>
</dbReference>
<evidence type="ECO:0000313" key="8">
    <source>
        <dbReference type="Proteomes" id="UP000281112"/>
    </source>
</evidence>
<reference evidence="7 8" key="1">
    <citation type="submission" date="2018-11" db="EMBL/GenBank/DDBJ databases">
        <title>Vibrio LJC006 sp. nov., isolated from seawater during the bloom of the enteromorpha.</title>
        <authorList>
            <person name="Liang J."/>
        </authorList>
    </citation>
    <scope>NUCLEOTIDE SEQUENCE [LARGE SCALE GENOMIC DNA]</scope>
    <source>
        <strain evidence="7 8">LJC006</strain>
    </source>
</reference>
<sequence length="203" mass="22585">MSNHVWGLLHDPEREWRHINAEHESVSHLYVHYILKMAAIPVVCSFIGTTQFGWSFGGEESFKVSLLNGLALGVAFYALILLAVVVVGSMIHWLARKIPSRPSRNDCIIFAGYIATPMFLSGVFAIYPIFWLCMLAMIAGIIYTAYLLYKGTPSFLGISHKEGFILSGTTLGAGVLILELMLAVVVLLWSMGSEHSVVWKFFE</sequence>
<dbReference type="Pfam" id="PF04893">
    <property type="entry name" value="Yip1"/>
    <property type="match status" value="1"/>
</dbReference>
<keyword evidence="2 5" id="KW-0812">Transmembrane</keyword>
<dbReference type="RefSeq" id="WP_124935662.1">
    <property type="nucleotide sequence ID" value="NZ_RJVQ01000001.1"/>
</dbReference>
<feature type="transmembrane region" description="Helical" evidence="5">
    <location>
        <begin position="74"/>
        <end position="95"/>
    </location>
</feature>
<dbReference type="EMBL" id="RJVQ01000001">
    <property type="protein sequence ID" value="RQW65009.1"/>
    <property type="molecule type" value="Genomic_DNA"/>
</dbReference>